<dbReference type="InterPro" id="IPR032675">
    <property type="entry name" value="LRR_dom_sf"/>
</dbReference>
<dbReference type="InterPro" id="IPR003591">
    <property type="entry name" value="Leu-rich_rpt_typical-subtyp"/>
</dbReference>
<feature type="non-terminal residue" evidence="4">
    <location>
        <position position="570"/>
    </location>
</feature>
<dbReference type="InterPro" id="IPR001611">
    <property type="entry name" value="Leu-rich_rpt"/>
</dbReference>
<sequence>MAGGGGGCCDSRSGGRRQGGYHGRRGSKTLRPPPNIVRLRLLYAAVAVAVAVVATSAGPPGSCPRVCFCPLDPRGRRQVICTTGGLQDPLPVLEMPSDAEVLTVSAPADRPNTLTLGPIFKGHRRLEELSVTASLVPALGAHSFWGLHRLHTLNVSHNAITAIIDTNFRGADNLRTLDLSNNQVESVPSAVFRHVRKLRFLSMANNRLPEVVPRMLYGLEKLEKLDLSHNPLGVLPPDRFGDVPKLRELLCSGCGVQAVSGELQRVLPELELLDLRHNRLATFPPVQFAARLKTLLLNDNHISVVEALAVSGPPLQTLVLANNRITALQPRAMANSTLTHLDLSHNRLTRLRSDAMNDALPKLRYLRLSGNPLRVEQLSQMIPRTRQLRTLELAELGMTRVPGELLRQSRHLKSLNLSGNFLSDFSASALFATPHLTVLDLSRNNFRGLEKGLVTAFTTMASLEKVWLSGNPWQCQRCHVAPMLDWLTDSSAARHPHSVSGCREDLTSERCLKCASPSEMSGRILQTLAKEEVPECVEESPVWPAWLGGAQQDDPRSPRDQGQREPTEEE</sequence>
<dbReference type="STRING" id="6689.A0A3R7LX37"/>
<feature type="compositionally biased region" description="Basic and acidic residues" evidence="3">
    <location>
        <begin position="553"/>
        <end position="570"/>
    </location>
</feature>
<dbReference type="Proteomes" id="UP000283509">
    <property type="component" value="Unassembled WGS sequence"/>
</dbReference>
<evidence type="ECO:0000256" key="2">
    <source>
        <dbReference type="ARBA" id="ARBA00022737"/>
    </source>
</evidence>
<keyword evidence="5" id="KW-1185">Reference proteome</keyword>
<reference evidence="4 5" key="2">
    <citation type="submission" date="2019-01" db="EMBL/GenBank/DDBJ databases">
        <title>The decoding of complex shrimp genome reveals the adaptation for benthos swimmer, frequently molting mechanism and breeding impact on genome.</title>
        <authorList>
            <person name="Sun Y."/>
            <person name="Gao Y."/>
            <person name="Yu Y."/>
        </authorList>
    </citation>
    <scope>NUCLEOTIDE SEQUENCE [LARGE SCALE GENOMIC DNA]</scope>
    <source>
        <tissue evidence="4">Muscle</tissue>
    </source>
</reference>
<gene>
    <name evidence="4" type="ORF">C7M84_016543</name>
</gene>
<proteinExistence type="predicted"/>
<organism evidence="4 5">
    <name type="scientific">Penaeus vannamei</name>
    <name type="common">Whiteleg shrimp</name>
    <name type="synonym">Litopenaeus vannamei</name>
    <dbReference type="NCBI Taxonomy" id="6689"/>
    <lineage>
        <taxon>Eukaryota</taxon>
        <taxon>Metazoa</taxon>
        <taxon>Ecdysozoa</taxon>
        <taxon>Arthropoda</taxon>
        <taxon>Crustacea</taxon>
        <taxon>Multicrustacea</taxon>
        <taxon>Malacostraca</taxon>
        <taxon>Eumalacostraca</taxon>
        <taxon>Eucarida</taxon>
        <taxon>Decapoda</taxon>
        <taxon>Dendrobranchiata</taxon>
        <taxon>Penaeoidea</taxon>
        <taxon>Penaeidae</taxon>
        <taxon>Penaeus</taxon>
    </lineage>
</organism>
<name>A0A3R7LX37_PENVA</name>
<dbReference type="SUPFAM" id="SSF52058">
    <property type="entry name" value="L domain-like"/>
    <property type="match status" value="1"/>
</dbReference>
<dbReference type="EMBL" id="QCYY01003081">
    <property type="protein sequence ID" value="ROT65512.1"/>
    <property type="molecule type" value="Genomic_DNA"/>
</dbReference>
<reference evidence="4 5" key="1">
    <citation type="submission" date="2018-04" db="EMBL/GenBank/DDBJ databases">
        <authorList>
            <person name="Zhang X."/>
            <person name="Yuan J."/>
            <person name="Li F."/>
            <person name="Xiang J."/>
        </authorList>
    </citation>
    <scope>NUCLEOTIDE SEQUENCE [LARGE SCALE GENOMIC DNA]</scope>
    <source>
        <tissue evidence="4">Muscle</tissue>
    </source>
</reference>
<accession>A0A3R7LX37</accession>
<protein>
    <submittedName>
        <fullName evidence="4">Insulin-like growth factor-binding protein complex acid labile chain</fullName>
    </submittedName>
</protein>
<dbReference type="Gene3D" id="3.80.10.10">
    <property type="entry name" value="Ribonuclease Inhibitor"/>
    <property type="match status" value="3"/>
</dbReference>
<keyword evidence="1" id="KW-0433">Leucine-rich repeat</keyword>
<dbReference type="PRINTS" id="PR00019">
    <property type="entry name" value="LEURICHRPT"/>
</dbReference>
<feature type="region of interest" description="Disordered" evidence="3">
    <location>
        <begin position="544"/>
        <end position="570"/>
    </location>
</feature>
<dbReference type="SMART" id="SM00369">
    <property type="entry name" value="LRR_TYP"/>
    <property type="match status" value="11"/>
</dbReference>
<feature type="region of interest" description="Disordered" evidence="3">
    <location>
        <begin position="1"/>
        <end position="32"/>
    </location>
</feature>
<dbReference type="PANTHER" id="PTHR24366">
    <property type="entry name" value="IG(IMMUNOGLOBULIN) AND LRR(LEUCINE RICH REPEAT) DOMAINS"/>
    <property type="match status" value="1"/>
</dbReference>
<dbReference type="OrthoDB" id="9229163at2759"/>
<evidence type="ECO:0000256" key="3">
    <source>
        <dbReference type="SAM" id="MobiDB-lite"/>
    </source>
</evidence>
<dbReference type="Pfam" id="PF00560">
    <property type="entry name" value="LRR_1"/>
    <property type="match status" value="1"/>
</dbReference>
<dbReference type="PANTHER" id="PTHR24366:SF96">
    <property type="entry name" value="LEUCINE RICH REPEAT CONTAINING 53"/>
    <property type="match status" value="1"/>
</dbReference>
<dbReference type="Pfam" id="PF13855">
    <property type="entry name" value="LRR_8"/>
    <property type="match status" value="3"/>
</dbReference>
<evidence type="ECO:0000256" key="1">
    <source>
        <dbReference type="ARBA" id="ARBA00022614"/>
    </source>
</evidence>
<comment type="caution">
    <text evidence="4">The sequence shown here is derived from an EMBL/GenBank/DDBJ whole genome shotgun (WGS) entry which is preliminary data.</text>
</comment>
<dbReference type="AlphaFoldDB" id="A0A3R7LX37"/>
<dbReference type="SMART" id="SM00365">
    <property type="entry name" value="LRR_SD22"/>
    <property type="match status" value="7"/>
</dbReference>
<evidence type="ECO:0000313" key="5">
    <source>
        <dbReference type="Proteomes" id="UP000283509"/>
    </source>
</evidence>
<keyword evidence="2" id="KW-0677">Repeat</keyword>
<evidence type="ECO:0000313" key="4">
    <source>
        <dbReference type="EMBL" id="ROT65512.1"/>
    </source>
</evidence>
<dbReference type="PROSITE" id="PS51450">
    <property type="entry name" value="LRR"/>
    <property type="match status" value="5"/>
</dbReference>